<protein>
    <submittedName>
        <fullName evidence="1">Uncharacterized protein</fullName>
    </submittedName>
</protein>
<accession>J3MYD5</accession>
<proteinExistence type="predicted"/>
<dbReference type="EnsemblPlants" id="OB09G20140.1">
    <property type="protein sequence ID" value="OB09G20140.1"/>
    <property type="gene ID" value="OB09G20140"/>
</dbReference>
<reference evidence="1" key="1">
    <citation type="journal article" date="2013" name="Nat. Commun.">
        <title>Whole-genome sequencing of Oryza brachyantha reveals mechanisms underlying Oryza genome evolution.</title>
        <authorList>
            <person name="Chen J."/>
            <person name="Huang Q."/>
            <person name="Gao D."/>
            <person name="Wang J."/>
            <person name="Lang Y."/>
            <person name="Liu T."/>
            <person name="Li B."/>
            <person name="Bai Z."/>
            <person name="Luis Goicoechea J."/>
            <person name="Liang C."/>
            <person name="Chen C."/>
            <person name="Zhang W."/>
            <person name="Sun S."/>
            <person name="Liao Y."/>
            <person name="Zhang X."/>
            <person name="Yang L."/>
            <person name="Song C."/>
            <person name="Wang M."/>
            <person name="Shi J."/>
            <person name="Liu G."/>
            <person name="Liu J."/>
            <person name="Zhou H."/>
            <person name="Zhou W."/>
            <person name="Yu Q."/>
            <person name="An N."/>
            <person name="Chen Y."/>
            <person name="Cai Q."/>
            <person name="Wang B."/>
            <person name="Liu B."/>
            <person name="Min J."/>
            <person name="Huang Y."/>
            <person name="Wu H."/>
            <person name="Li Z."/>
            <person name="Zhang Y."/>
            <person name="Yin Y."/>
            <person name="Song W."/>
            <person name="Jiang J."/>
            <person name="Jackson S.A."/>
            <person name="Wing R.A."/>
            <person name="Wang J."/>
            <person name="Chen M."/>
        </authorList>
    </citation>
    <scope>NUCLEOTIDE SEQUENCE [LARGE SCALE GENOMIC DNA]</scope>
    <source>
        <strain evidence="1">cv. IRGC 101232</strain>
    </source>
</reference>
<reference evidence="1" key="2">
    <citation type="submission" date="2013-04" db="UniProtKB">
        <authorList>
            <consortium name="EnsemblPlants"/>
        </authorList>
    </citation>
    <scope>IDENTIFICATION</scope>
</reference>
<dbReference type="AlphaFoldDB" id="J3MYD5"/>
<sequence length="52" mass="6138">MAGKQRTRWPKRIAPRQEYRHLIDLTDCWTAKAREATAVRQIKLLSSRVIMS</sequence>
<dbReference type="Gramene" id="OB09G20140.1">
    <property type="protein sequence ID" value="OB09G20140.1"/>
    <property type="gene ID" value="OB09G20140"/>
</dbReference>
<dbReference type="HOGENOM" id="CLU_3090477_0_0_1"/>
<dbReference type="Proteomes" id="UP000006038">
    <property type="component" value="Chromosome 9"/>
</dbReference>
<keyword evidence="2" id="KW-1185">Reference proteome</keyword>
<name>J3MYD5_ORYBR</name>
<evidence type="ECO:0000313" key="2">
    <source>
        <dbReference type="Proteomes" id="UP000006038"/>
    </source>
</evidence>
<evidence type="ECO:0000313" key="1">
    <source>
        <dbReference type="EnsemblPlants" id="OB09G20140.1"/>
    </source>
</evidence>
<organism evidence="1">
    <name type="scientific">Oryza brachyantha</name>
    <name type="common">malo sina</name>
    <dbReference type="NCBI Taxonomy" id="4533"/>
    <lineage>
        <taxon>Eukaryota</taxon>
        <taxon>Viridiplantae</taxon>
        <taxon>Streptophyta</taxon>
        <taxon>Embryophyta</taxon>
        <taxon>Tracheophyta</taxon>
        <taxon>Spermatophyta</taxon>
        <taxon>Magnoliopsida</taxon>
        <taxon>Liliopsida</taxon>
        <taxon>Poales</taxon>
        <taxon>Poaceae</taxon>
        <taxon>BOP clade</taxon>
        <taxon>Oryzoideae</taxon>
        <taxon>Oryzeae</taxon>
        <taxon>Oryzinae</taxon>
        <taxon>Oryza</taxon>
    </lineage>
</organism>